<proteinExistence type="predicted"/>
<dbReference type="RefSeq" id="WP_075607025.1">
    <property type="nucleotide sequence ID" value="NZ_KP868647.1"/>
</dbReference>
<feature type="domain" description="Bacterial HORMA" evidence="2">
    <location>
        <begin position="1"/>
        <end position="162"/>
    </location>
</feature>
<accession>A0A0K0NQ53</accession>
<dbReference type="Pfam" id="PF18138">
    <property type="entry name" value="bacHORMA_1"/>
    <property type="match status" value="1"/>
</dbReference>
<dbReference type="InterPro" id="IPR041162">
    <property type="entry name" value="Bact_HORMA_1"/>
</dbReference>
<feature type="region of interest" description="Disordered" evidence="1">
    <location>
        <begin position="138"/>
        <end position="162"/>
    </location>
</feature>
<evidence type="ECO:0000313" key="3">
    <source>
        <dbReference type="EMBL" id="AKN19741.1"/>
    </source>
</evidence>
<sequence length="162" mass="17976">MSYSSTETSTYTTTDVEAVMRRITADLVMIAASTGAITESNAREYAHDIELLAKNGYLDYVDVTLISNGVEQKATRFHVNESGELENDRPGDARWPRIQGAYLRIAVNNLSTYDQAARQKLSGKMKISWSPCSDDISHSGLTQSGGREYSSNGYGMQRKDYN</sequence>
<evidence type="ECO:0000256" key="1">
    <source>
        <dbReference type="SAM" id="MobiDB-lite"/>
    </source>
</evidence>
<geneLocation type="plasmid" evidence="3">
    <name>pNDM1_EC14653</name>
</geneLocation>
<gene>
    <name evidence="3" type="ORF">pNDM1_EC14653_00038</name>
</gene>
<dbReference type="EMBL" id="KP868647">
    <property type="protein sequence ID" value="AKN19741.1"/>
    <property type="molecule type" value="Genomic_DNA"/>
</dbReference>
<evidence type="ECO:0000259" key="2">
    <source>
        <dbReference type="Pfam" id="PF18138"/>
    </source>
</evidence>
<keyword evidence="3" id="KW-0614">Plasmid</keyword>
<feature type="compositionally biased region" description="Polar residues" evidence="1">
    <location>
        <begin position="139"/>
        <end position="154"/>
    </location>
</feature>
<protein>
    <recommendedName>
        <fullName evidence="2">Bacterial HORMA domain-containing protein</fullName>
    </recommendedName>
</protein>
<reference evidence="3" key="1">
    <citation type="journal article" date="2015" name="Antimicrob. Agents Chemother.">
        <title>Characterization of an Enterobacter cloacae Strain Producing both KPC and NDM Carbapenemases by Whole-Genome Sequencing.</title>
        <authorList>
            <person name="Wu W."/>
            <person name="Feng Y."/>
            <person name="Carattoli A."/>
            <person name="Zong Z."/>
        </authorList>
    </citation>
    <scope>NUCLEOTIDE SEQUENCE</scope>
    <source>
        <strain evidence="3">WCHECl-14653</strain>
        <plasmid evidence="3">pNDM1_EC14653</plasmid>
    </source>
</reference>
<dbReference type="AlphaFoldDB" id="A0A0K0NQ53"/>
<organism evidence="3">
    <name type="scientific">Enterobacter cloacae</name>
    <dbReference type="NCBI Taxonomy" id="550"/>
    <lineage>
        <taxon>Bacteria</taxon>
        <taxon>Pseudomonadati</taxon>
        <taxon>Pseudomonadota</taxon>
        <taxon>Gammaproteobacteria</taxon>
        <taxon>Enterobacterales</taxon>
        <taxon>Enterobacteriaceae</taxon>
        <taxon>Enterobacter</taxon>
        <taxon>Enterobacter cloacae complex</taxon>
    </lineage>
</organism>
<name>A0A0K0NQ53_ENTCL</name>